<name>A0ABD3T7X3_SINWO</name>
<comment type="caution">
    <text evidence="2">The sequence shown here is derived from an EMBL/GenBank/DDBJ whole genome shotgun (WGS) entry which is preliminary data.</text>
</comment>
<protein>
    <submittedName>
        <fullName evidence="2">Uncharacterized protein</fullName>
    </submittedName>
</protein>
<gene>
    <name evidence="2" type="ORF">ACJMK2_024045</name>
</gene>
<dbReference type="EMBL" id="JBJQND010000019">
    <property type="protein sequence ID" value="KAL3832398.1"/>
    <property type="molecule type" value="Genomic_DNA"/>
</dbReference>
<proteinExistence type="predicted"/>
<dbReference type="Proteomes" id="UP001634394">
    <property type="component" value="Unassembled WGS sequence"/>
</dbReference>
<accession>A0ABD3T7X3</accession>
<feature type="non-terminal residue" evidence="2">
    <location>
        <position position="116"/>
    </location>
</feature>
<dbReference type="AlphaFoldDB" id="A0ABD3T7X3"/>
<evidence type="ECO:0000256" key="1">
    <source>
        <dbReference type="SAM" id="MobiDB-lite"/>
    </source>
</evidence>
<reference evidence="2 3" key="1">
    <citation type="submission" date="2024-11" db="EMBL/GenBank/DDBJ databases">
        <title>Chromosome-level genome assembly of the freshwater bivalve Anodonta woodiana.</title>
        <authorList>
            <person name="Chen X."/>
        </authorList>
    </citation>
    <scope>NUCLEOTIDE SEQUENCE [LARGE SCALE GENOMIC DNA]</scope>
    <source>
        <strain evidence="2">MN2024</strain>
        <tissue evidence="2">Gills</tissue>
    </source>
</reference>
<evidence type="ECO:0000313" key="3">
    <source>
        <dbReference type="Proteomes" id="UP001634394"/>
    </source>
</evidence>
<evidence type="ECO:0000313" key="2">
    <source>
        <dbReference type="EMBL" id="KAL3832398.1"/>
    </source>
</evidence>
<feature type="compositionally biased region" description="Polar residues" evidence="1">
    <location>
        <begin position="107"/>
        <end position="116"/>
    </location>
</feature>
<keyword evidence="3" id="KW-1185">Reference proteome</keyword>
<sequence length="116" mass="13327">MLDAYKKEEDEYNNAVKNLEPLKTNTQGLQKEIEKQNEMIQKLQKIVNDNNEIINSLKKIKNLSIFDSLKIKDNTESLSLDDVIGLDKNQEVKADTAKEEVKGGTKFDSNWNPQFP</sequence>
<feature type="compositionally biased region" description="Basic and acidic residues" evidence="1">
    <location>
        <begin position="95"/>
        <end position="105"/>
    </location>
</feature>
<feature type="region of interest" description="Disordered" evidence="1">
    <location>
        <begin position="95"/>
        <end position="116"/>
    </location>
</feature>
<organism evidence="2 3">
    <name type="scientific">Sinanodonta woodiana</name>
    <name type="common">Chinese pond mussel</name>
    <name type="synonym">Anodonta woodiana</name>
    <dbReference type="NCBI Taxonomy" id="1069815"/>
    <lineage>
        <taxon>Eukaryota</taxon>
        <taxon>Metazoa</taxon>
        <taxon>Spiralia</taxon>
        <taxon>Lophotrochozoa</taxon>
        <taxon>Mollusca</taxon>
        <taxon>Bivalvia</taxon>
        <taxon>Autobranchia</taxon>
        <taxon>Heteroconchia</taxon>
        <taxon>Palaeoheterodonta</taxon>
        <taxon>Unionida</taxon>
        <taxon>Unionoidea</taxon>
        <taxon>Unionidae</taxon>
        <taxon>Unioninae</taxon>
        <taxon>Sinanodonta</taxon>
    </lineage>
</organism>